<dbReference type="Proteomes" id="UP000236161">
    <property type="component" value="Unassembled WGS sequence"/>
</dbReference>
<feature type="domain" description="CDC20/Fizzy WD40" evidence="10">
    <location>
        <begin position="43"/>
        <end position="332"/>
    </location>
</feature>
<comment type="similarity">
    <text evidence="2">Belongs to the WD repeat CDC20/Fizzy family.</text>
</comment>
<keyword evidence="12" id="KW-1185">Reference proteome</keyword>
<dbReference type="Pfam" id="PF24807">
    <property type="entry name" value="WD40_CDC20-Fz"/>
    <property type="match status" value="1"/>
</dbReference>
<evidence type="ECO:0000256" key="9">
    <source>
        <dbReference type="SAM" id="MobiDB-lite"/>
    </source>
</evidence>
<dbReference type="Gene3D" id="2.130.10.10">
    <property type="entry name" value="YVTN repeat-like/Quinoprotein amine dehydrogenase"/>
    <property type="match status" value="1"/>
</dbReference>
<dbReference type="STRING" id="1088818.A0A2I0B601"/>
<dbReference type="SUPFAM" id="SSF50978">
    <property type="entry name" value="WD40 repeat-like"/>
    <property type="match status" value="1"/>
</dbReference>
<name>A0A2I0B601_9ASPA</name>
<evidence type="ECO:0000256" key="3">
    <source>
        <dbReference type="ARBA" id="ARBA00022574"/>
    </source>
</evidence>
<dbReference type="InterPro" id="IPR036322">
    <property type="entry name" value="WD40_repeat_dom_sf"/>
</dbReference>
<gene>
    <name evidence="11" type="primary">FZR3</name>
    <name evidence="11" type="ORF">AXF42_Ash017696</name>
</gene>
<keyword evidence="6" id="KW-0498">Mitosis</keyword>
<dbReference type="GO" id="GO:0051301">
    <property type="term" value="P:cell division"/>
    <property type="evidence" value="ECO:0007669"/>
    <property type="project" value="UniProtKB-KW"/>
</dbReference>
<dbReference type="PROSITE" id="PS50294">
    <property type="entry name" value="WD_REPEATS_REGION"/>
    <property type="match status" value="2"/>
</dbReference>
<evidence type="ECO:0000313" key="11">
    <source>
        <dbReference type="EMBL" id="PKA63228.1"/>
    </source>
</evidence>
<dbReference type="GO" id="GO:0031145">
    <property type="term" value="P:anaphase-promoting complex-dependent catabolic process"/>
    <property type="evidence" value="ECO:0007669"/>
    <property type="project" value="TreeGrafter"/>
</dbReference>
<dbReference type="InterPro" id="IPR001680">
    <property type="entry name" value="WD40_rpt"/>
</dbReference>
<evidence type="ECO:0000256" key="5">
    <source>
        <dbReference type="ARBA" id="ARBA00022737"/>
    </source>
</evidence>
<dbReference type="PROSITE" id="PS00678">
    <property type="entry name" value="WD_REPEATS_1"/>
    <property type="match status" value="1"/>
</dbReference>
<dbReference type="InterPro" id="IPR033010">
    <property type="entry name" value="Cdc20/Fizzy"/>
</dbReference>
<feature type="repeat" description="WD" evidence="8">
    <location>
        <begin position="301"/>
        <end position="334"/>
    </location>
</feature>
<dbReference type="PANTHER" id="PTHR19918">
    <property type="entry name" value="CELL DIVISION CYCLE 20 CDC20 FIZZY -RELATED"/>
    <property type="match status" value="1"/>
</dbReference>
<keyword evidence="4" id="KW-0132">Cell division</keyword>
<evidence type="ECO:0000256" key="1">
    <source>
        <dbReference type="ARBA" id="ARBA00004906"/>
    </source>
</evidence>
<keyword evidence="5" id="KW-0677">Repeat</keyword>
<evidence type="ECO:0000256" key="2">
    <source>
        <dbReference type="ARBA" id="ARBA00006445"/>
    </source>
</evidence>
<organism evidence="11 12">
    <name type="scientific">Apostasia shenzhenica</name>
    <dbReference type="NCBI Taxonomy" id="1088818"/>
    <lineage>
        <taxon>Eukaryota</taxon>
        <taxon>Viridiplantae</taxon>
        <taxon>Streptophyta</taxon>
        <taxon>Embryophyta</taxon>
        <taxon>Tracheophyta</taxon>
        <taxon>Spermatophyta</taxon>
        <taxon>Magnoliopsida</taxon>
        <taxon>Liliopsida</taxon>
        <taxon>Asparagales</taxon>
        <taxon>Orchidaceae</taxon>
        <taxon>Apostasioideae</taxon>
        <taxon>Apostasia</taxon>
    </lineage>
</organism>
<accession>A0A2I0B601</accession>
<evidence type="ECO:0000256" key="6">
    <source>
        <dbReference type="ARBA" id="ARBA00022776"/>
    </source>
</evidence>
<feature type="compositionally biased region" description="Polar residues" evidence="9">
    <location>
        <begin position="14"/>
        <end position="26"/>
    </location>
</feature>
<evidence type="ECO:0000313" key="12">
    <source>
        <dbReference type="Proteomes" id="UP000236161"/>
    </source>
</evidence>
<feature type="compositionally biased region" description="Low complexity" evidence="9">
    <location>
        <begin position="1"/>
        <end position="11"/>
    </location>
</feature>
<comment type="pathway">
    <text evidence="1">Protein modification; protein ubiquitination.</text>
</comment>
<dbReference type="AlphaFoldDB" id="A0A2I0B601"/>
<feature type="compositionally biased region" description="Basic residues" evidence="9">
    <location>
        <begin position="31"/>
        <end position="40"/>
    </location>
</feature>
<keyword evidence="7" id="KW-0131">Cell cycle</keyword>
<feature type="region of interest" description="Disordered" evidence="9">
    <location>
        <begin position="1"/>
        <end position="40"/>
    </location>
</feature>
<dbReference type="GO" id="GO:0010997">
    <property type="term" value="F:anaphase-promoting complex binding"/>
    <property type="evidence" value="ECO:0007669"/>
    <property type="project" value="InterPro"/>
</dbReference>
<protein>
    <submittedName>
        <fullName evidence="11">Protein FIZZY-like 3</fullName>
    </submittedName>
</protein>
<feature type="repeat" description="WD" evidence="8">
    <location>
        <begin position="171"/>
        <end position="212"/>
    </location>
</feature>
<dbReference type="OrthoDB" id="10263272at2759"/>
<dbReference type="PANTHER" id="PTHR19918:SF36">
    <property type="entry name" value="PROTEIN FIZZY-RELATED 3"/>
    <property type="match status" value="1"/>
</dbReference>
<proteinExistence type="inferred from homology"/>
<dbReference type="GO" id="GO:1905786">
    <property type="term" value="P:positive regulation of anaphase-promoting complex-dependent catabolic process"/>
    <property type="evidence" value="ECO:0007669"/>
    <property type="project" value="TreeGrafter"/>
</dbReference>
<dbReference type="GO" id="GO:0005680">
    <property type="term" value="C:anaphase-promoting complex"/>
    <property type="evidence" value="ECO:0007669"/>
    <property type="project" value="TreeGrafter"/>
</dbReference>
<dbReference type="GO" id="GO:1990757">
    <property type="term" value="F:ubiquitin ligase activator activity"/>
    <property type="evidence" value="ECO:0007669"/>
    <property type="project" value="TreeGrafter"/>
</dbReference>
<reference evidence="11 12" key="1">
    <citation type="journal article" date="2017" name="Nature">
        <title>The Apostasia genome and the evolution of orchids.</title>
        <authorList>
            <person name="Zhang G.Q."/>
            <person name="Liu K.W."/>
            <person name="Li Z."/>
            <person name="Lohaus R."/>
            <person name="Hsiao Y.Y."/>
            <person name="Niu S.C."/>
            <person name="Wang J.Y."/>
            <person name="Lin Y.C."/>
            <person name="Xu Q."/>
            <person name="Chen L.J."/>
            <person name="Yoshida K."/>
            <person name="Fujiwara S."/>
            <person name="Wang Z.W."/>
            <person name="Zhang Y.Q."/>
            <person name="Mitsuda N."/>
            <person name="Wang M."/>
            <person name="Liu G.H."/>
            <person name="Pecoraro L."/>
            <person name="Huang H.X."/>
            <person name="Xiao X.J."/>
            <person name="Lin M."/>
            <person name="Wu X.Y."/>
            <person name="Wu W.L."/>
            <person name="Chen Y.Y."/>
            <person name="Chang S.B."/>
            <person name="Sakamoto S."/>
            <person name="Ohme-Takagi M."/>
            <person name="Yagi M."/>
            <person name="Zeng S.J."/>
            <person name="Shen C.Y."/>
            <person name="Yeh C.M."/>
            <person name="Luo Y.B."/>
            <person name="Tsai W.C."/>
            <person name="Van de Peer Y."/>
            <person name="Liu Z.J."/>
        </authorList>
    </citation>
    <scope>NUCLEOTIDE SEQUENCE [LARGE SCALE GENOMIC DNA]</scope>
    <source>
        <strain evidence="12">cv. Shenzhen</strain>
        <tissue evidence="11">Stem</tissue>
    </source>
</reference>
<dbReference type="EMBL" id="KZ451909">
    <property type="protein sequence ID" value="PKA63228.1"/>
    <property type="molecule type" value="Genomic_DNA"/>
</dbReference>
<dbReference type="InterPro" id="IPR056150">
    <property type="entry name" value="WD40_CDC20-Fz"/>
</dbReference>
<sequence length="358" mass="39359">MDHSSPSSPLSGKVSGQDTGALSECSTPPKPPRKVPKTPHKVLDAPSLQDDFYLNLVDWSSQNVLAVGLGTCVYLWNASTSKVTKLCDLGNRDGVCAVQWTREGSYLAVGTSLGDIQMWDGTRCKKIRSMAGHQTRTGVLAWSSCILASGSRDRNILQHDLRSSNNFINKLSGHRSEVCGLKWSQDDRELASGGNDNQLLVWNQRSQRPMLRFTEHTAAVKAIAWSPHQQGLLASGGGTADRCIRFWNTTKSNILNCIDTGSQVCNLAWSKNLNELVSTHGYSQNQIMLWKYPSMEKIVTLTGHTLRVLYLATSPDGQSIVTGAGDETLRFWNVFPSVKASAPVRNFGAWPMGRSHIR</sequence>
<dbReference type="PROSITE" id="PS50082">
    <property type="entry name" value="WD_REPEATS_2"/>
    <property type="match status" value="2"/>
</dbReference>
<dbReference type="InterPro" id="IPR019775">
    <property type="entry name" value="WD40_repeat_CS"/>
</dbReference>
<dbReference type="SMART" id="SM00320">
    <property type="entry name" value="WD40"/>
    <property type="match status" value="7"/>
</dbReference>
<evidence type="ECO:0000256" key="4">
    <source>
        <dbReference type="ARBA" id="ARBA00022618"/>
    </source>
</evidence>
<evidence type="ECO:0000256" key="7">
    <source>
        <dbReference type="ARBA" id="ARBA00023306"/>
    </source>
</evidence>
<dbReference type="FunFam" id="2.130.10.10:FF:000025">
    <property type="entry name" value="FIZZY-related 2 isoform 1"/>
    <property type="match status" value="1"/>
</dbReference>
<evidence type="ECO:0000259" key="10">
    <source>
        <dbReference type="Pfam" id="PF24807"/>
    </source>
</evidence>
<dbReference type="InterPro" id="IPR015943">
    <property type="entry name" value="WD40/YVTN_repeat-like_dom_sf"/>
</dbReference>
<keyword evidence="3 8" id="KW-0853">WD repeat</keyword>
<evidence type="ECO:0000256" key="8">
    <source>
        <dbReference type="PROSITE-ProRule" id="PRU00221"/>
    </source>
</evidence>